<proteinExistence type="inferred from homology"/>
<keyword evidence="5" id="KW-1185">Reference proteome</keyword>
<comment type="subcellular location">
    <subcellularLocation>
        <location evidence="2">Cell membrane</location>
        <topology evidence="2">Multi-pass membrane protein</topology>
    </subcellularLocation>
</comment>
<reference evidence="4 5" key="1">
    <citation type="journal article" date="2019" name="Gut">
        <title>Antibiotics-induced monodominance of a novel gut bacterial order.</title>
        <authorList>
            <person name="Hildebrand F."/>
            <person name="Moitinho-Silva L."/>
            <person name="Blasche S."/>
            <person name="Jahn M.T."/>
            <person name="Gossmann T.I."/>
            <person name="Heuerta-Cepas J."/>
            <person name="Hercog R."/>
            <person name="Luetge M."/>
            <person name="Bahram M."/>
            <person name="Pryszlak A."/>
            <person name="Alves R.J."/>
            <person name="Waszak S.M."/>
            <person name="Zhu A."/>
            <person name="Ye L."/>
            <person name="Costea P.I."/>
            <person name="Aalvink S."/>
            <person name="Belzer C."/>
            <person name="Forslund S.K."/>
            <person name="Sunagawa S."/>
            <person name="Hentschel U."/>
            <person name="Merten C."/>
            <person name="Patil K.R."/>
            <person name="Benes V."/>
            <person name="Bork P."/>
        </authorList>
    </citation>
    <scope>NUCLEOTIDE SEQUENCE [LARGE SCALE GENOMIC DNA]</scope>
    <source>
        <strain evidence="4 5">HDS1380</strain>
    </source>
</reference>
<gene>
    <name evidence="4" type="ORF">ESZ91_10415</name>
</gene>
<evidence type="ECO:0000256" key="1">
    <source>
        <dbReference type="ARBA" id="ARBA00010692"/>
    </source>
</evidence>
<feature type="transmembrane region" description="Helical" evidence="3">
    <location>
        <begin position="119"/>
        <end position="144"/>
    </location>
</feature>
<dbReference type="RefSeq" id="WP_129227000.1">
    <property type="nucleotide sequence ID" value="NZ_SDOZ01000004.1"/>
</dbReference>
<accession>A0A4Q2K7K4</accession>
<feature type="transmembrane region" description="Helical" evidence="3">
    <location>
        <begin position="14"/>
        <end position="32"/>
    </location>
</feature>
<sequence>METSEKKVSAAQELAKCAIFVVLMTVAAYIKIPFWPVPLSFQTVICVLAGLLLGWKYGALSMLCYLMLGLVGVPVFTKGGGYWYVMELTFGYILGFVAAAATAGAIAHRNNMPSFRRMIFASLAAMFADYLFGTIYFCCIWRFYMHASGVWAALWTYNILYIFKDIVLCVLAALLAKKLLPIVNKNFRAD</sequence>
<dbReference type="AlphaFoldDB" id="A0A4Q2K7K4"/>
<evidence type="ECO:0000313" key="4">
    <source>
        <dbReference type="EMBL" id="RXZ58061.1"/>
    </source>
</evidence>
<dbReference type="GO" id="GO:0015225">
    <property type="term" value="F:biotin transmembrane transporter activity"/>
    <property type="evidence" value="ECO:0007669"/>
    <property type="project" value="UniProtKB-UniRule"/>
</dbReference>
<protein>
    <recommendedName>
        <fullName evidence="2">Biotin transporter</fullName>
    </recommendedName>
</protein>
<name>A0A4Q2K7K4_9FIRM</name>
<dbReference type="PIRSF" id="PIRSF016661">
    <property type="entry name" value="BioY"/>
    <property type="match status" value="1"/>
</dbReference>
<evidence type="ECO:0000256" key="2">
    <source>
        <dbReference type="PIRNR" id="PIRNR016661"/>
    </source>
</evidence>
<dbReference type="InterPro" id="IPR003784">
    <property type="entry name" value="BioY"/>
</dbReference>
<dbReference type="EMBL" id="SDOZ01000004">
    <property type="protein sequence ID" value="RXZ58061.1"/>
    <property type="molecule type" value="Genomic_DNA"/>
</dbReference>
<feature type="transmembrane region" description="Helical" evidence="3">
    <location>
        <begin position="62"/>
        <end position="84"/>
    </location>
</feature>
<keyword evidence="2 3" id="KW-0472">Membrane</keyword>
<keyword evidence="2" id="KW-1003">Cell membrane</keyword>
<keyword evidence="2" id="KW-0813">Transport</keyword>
<feature type="transmembrane region" description="Helical" evidence="3">
    <location>
        <begin position="150"/>
        <end position="176"/>
    </location>
</feature>
<evidence type="ECO:0000313" key="5">
    <source>
        <dbReference type="Proteomes" id="UP000291269"/>
    </source>
</evidence>
<comment type="similarity">
    <text evidence="1 2">Belongs to the BioY family.</text>
</comment>
<feature type="transmembrane region" description="Helical" evidence="3">
    <location>
        <begin position="90"/>
        <end position="107"/>
    </location>
</feature>
<comment type="caution">
    <text evidence="4">The sequence shown here is derived from an EMBL/GenBank/DDBJ whole genome shotgun (WGS) entry which is preliminary data.</text>
</comment>
<dbReference type="PANTHER" id="PTHR34295">
    <property type="entry name" value="BIOTIN TRANSPORTER BIOY"/>
    <property type="match status" value="1"/>
</dbReference>
<organism evidence="4 5">
    <name type="scientific">Candidatus Borkfalkia ceftriaxoniphila</name>
    <dbReference type="NCBI Taxonomy" id="2508949"/>
    <lineage>
        <taxon>Bacteria</taxon>
        <taxon>Bacillati</taxon>
        <taxon>Bacillota</taxon>
        <taxon>Clostridia</taxon>
        <taxon>Christensenellales</taxon>
        <taxon>Christensenellaceae</taxon>
        <taxon>Candidatus Borkfalkia</taxon>
    </lineage>
</organism>
<evidence type="ECO:0000256" key="3">
    <source>
        <dbReference type="SAM" id="Phobius"/>
    </source>
</evidence>
<dbReference type="Proteomes" id="UP000291269">
    <property type="component" value="Unassembled WGS sequence"/>
</dbReference>
<dbReference type="Gene3D" id="1.10.1760.20">
    <property type="match status" value="1"/>
</dbReference>
<dbReference type="PANTHER" id="PTHR34295:SF1">
    <property type="entry name" value="BIOTIN TRANSPORTER BIOY"/>
    <property type="match status" value="1"/>
</dbReference>
<dbReference type="GO" id="GO:0005886">
    <property type="term" value="C:plasma membrane"/>
    <property type="evidence" value="ECO:0007669"/>
    <property type="project" value="UniProtKB-SubCell"/>
</dbReference>
<keyword evidence="3" id="KW-1133">Transmembrane helix</keyword>
<dbReference type="OrthoDB" id="9803495at2"/>
<keyword evidence="3" id="KW-0812">Transmembrane</keyword>
<dbReference type="Pfam" id="PF02632">
    <property type="entry name" value="BioY"/>
    <property type="match status" value="1"/>
</dbReference>